<dbReference type="Pfam" id="PF24494">
    <property type="entry name" value="DUF7587"/>
    <property type="match status" value="1"/>
</dbReference>
<dbReference type="Proteomes" id="UP001164286">
    <property type="component" value="Unassembled WGS sequence"/>
</dbReference>
<comment type="caution">
    <text evidence="2">The sequence shown here is derived from an EMBL/GenBank/DDBJ whole genome shotgun (WGS) entry which is preliminary data.</text>
</comment>
<organism evidence="2 3">
    <name type="scientific">Dioszegia hungarica</name>
    <dbReference type="NCBI Taxonomy" id="4972"/>
    <lineage>
        <taxon>Eukaryota</taxon>
        <taxon>Fungi</taxon>
        <taxon>Dikarya</taxon>
        <taxon>Basidiomycota</taxon>
        <taxon>Agaricomycotina</taxon>
        <taxon>Tremellomycetes</taxon>
        <taxon>Tremellales</taxon>
        <taxon>Bulleribasidiaceae</taxon>
        <taxon>Dioszegia</taxon>
    </lineage>
</organism>
<dbReference type="RefSeq" id="XP_052949085.1">
    <property type="nucleotide sequence ID" value="XM_053090681.1"/>
</dbReference>
<name>A0AA38HD23_9TREE</name>
<keyword evidence="3" id="KW-1185">Reference proteome</keyword>
<dbReference type="GeneID" id="77729886"/>
<proteinExistence type="predicted"/>
<gene>
    <name evidence="2" type="ORF">MKK02DRAFT_39606</name>
</gene>
<protein>
    <recommendedName>
        <fullName evidence="1">DUF7587 domain-containing protein</fullName>
    </recommendedName>
</protein>
<evidence type="ECO:0000259" key="1">
    <source>
        <dbReference type="Pfam" id="PF24494"/>
    </source>
</evidence>
<sequence length="314" mass="36604">MPLDERDALFQHFLGLAIDRLDPSLRIRGHKPEHIIFRVHDQSSASPLRYNGFTATSRRFKPIARMSNAIWRERYESLHQDENYRNDEHVLKSIAAHVMGGWPGYIRDQTGPSDWISTTKSLDWAVWEITRRLVKMGRNSVELSLIYRRGYRPGDQGVQHVELDATQAVEALGEQVWLNDDQKCARDFAKASSEVICLGRIFGTDIAENTVWTRASPPPGFGPHDACMEALFLPGVSGIQGSCWIDKLVFSPNMSFARAMIHIERRREEIHIDRRREEIEMQRRRQEIEMQRRREEIRRARHIYHEEESDSSDE</sequence>
<evidence type="ECO:0000313" key="3">
    <source>
        <dbReference type="Proteomes" id="UP001164286"/>
    </source>
</evidence>
<reference evidence="2" key="1">
    <citation type="journal article" date="2022" name="G3 (Bethesda)">
        <title>High quality genome of the basidiomycete yeast Dioszegia hungarica PDD-24b-2 isolated from cloud water.</title>
        <authorList>
            <person name="Jarrige D."/>
            <person name="Haridas S."/>
            <person name="Bleykasten-Grosshans C."/>
            <person name="Joly M."/>
            <person name="Nadalig T."/>
            <person name="Sancelme M."/>
            <person name="Vuilleumier S."/>
            <person name="Grigoriev I.V."/>
            <person name="Amato P."/>
            <person name="Bringel F."/>
        </authorList>
    </citation>
    <scope>NUCLEOTIDE SEQUENCE</scope>
    <source>
        <strain evidence="2">PDD-24b-2</strain>
    </source>
</reference>
<feature type="domain" description="DUF7587" evidence="1">
    <location>
        <begin position="33"/>
        <end position="206"/>
    </location>
</feature>
<dbReference type="AlphaFoldDB" id="A0AA38HD23"/>
<dbReference type="EMBL" id="JAKWFO010000001">
    <property type="protein sequence ID" value="KAI9639308.1"/>
    <property type="molecule type" value="Genomic_DNA"/>
</dbReference>
<dbReference type="InterPro" id="IPR056009">
    <property type="entry name" value="DUF7587"/>
</dbReference>
<accession>A0AA38HD23</accession>
<evidence type="ECO:0000313" key="2">
    <source>
        <dbReference type="EMBL" id="KAI9639308.1"/>
    </source>
</evidence>